<gene>
    <name evidence="2" type="ORF">TNCV_3697621</name>
</gene>
<dbReference type="Proteomes" id="UP000887159">
    <property type="component" value="Unassembled WGS sequence"/>
</dbReference>
<dbReference type="EMBL" id="BMAU01021292">
    <property type="protein sequence ID" value="GFY09800.1"/>
    <property type="molecule type" value="Genomic_DNA"/>
</dbReference>
<feature type="compositionally biased region" description="Pro residues" evidence="1">
    <location>
        <begin position="75"/>
        <end position="89"/>
    </location>
</feature>
<keyword evidence="3" id="KW-1185">Reference proteome</keyword>
<feature type="region of interest" description="Disordered" evidence="1">
    <location>
        <begin position="55"/>
        <end position="99"/>
    </location>
</feature>
<evidence type="ECO:0000256" key="1">
    <source>
        <dbReference type="SAM" id="MobiDB-lite"/>
    </source>
</evidence>
<reference evidence="2" key="1">
    <citation type="submission" date="2020-08" db="EMBL/GenBank/DDBJ databases">
        <title>Multicomponent nature underlies the extraordinary mechanical properties of spider dragline silk.</title>
        <authorList>
            <person name="Kono N."/>
            <person name="Nakamura H."/>
            <person name="Mori M."/>
            <person name="Yoshida Y."/>
            <person name="Ohtoshi R."/>
            <person name="Malay A.D."/>
            <person name="Moran D.A.P."/>
            <person name="Tomita M."/>
            <person name="Numata K."/>
            <person name="Arakawa K."/>
        </authorList>
    </citation>
    <scope>NUCLEOTIDE SEQUENCE</scope>
</reference>
<evidence type="ECO:0000313" key="3">
    <source>
        <dbReference type="Proteomes" id="UP000887159"/>
    </source>
</evidence>
<sequence length="119" mass="13330">MRVQNFIQKVQYMRQIENRSKPLMQMVYEGCLRAGANIRPSAELAERLSLHERISTPSVPIPAEPESTPFAEPESIPPAQPERMPPAERPPLDMMNPSVFVNTVKGDSAHSYSTPDNSL</sequence>
<organism evidence="2 3">
    <name type="scientific">Trichonephila clavipes</name>
    <name type="common">Golden silk orbweaver</name>
    <name type="synonym">Nephila clavipes</name>
    <dbReference type="NCBI Taxonomy" id="2585209"/>
    <lineage>
        <taxon>Eukaryota</taxon>
        <taxon>Metazoa</taxon>
        <taxon>Ecdysozoa</taxon>
        <taxon>Arthropoda</taxon>
        <taxon>Chelicerata</taxon>
        <taxon>Arachnida</taxon>
        <taxon>Araneae</taxon>
        <taxon>Araneomorphae</taxon>
        <taxon>Entelegynae</taxon>
        <taxon>Araneoidea</taxon>
        <taxon>Nephilidae</taxon>
        <taxon>Trichonephila</taxon>
    </lineage>
</organism>
<dbReference type="AlphaFoldDB" id="A0A8X6VKU4"/>
<protein>
    <submittedName>
        <fullName evidence="2">Uncharacterized protein</fullName>
    </submittedName>
</protein>
<name>A0A8X6VKU4_TRICX</name>
<accession>A0A8X6VKU4</accession>
<proteinExistence type="predicted"/>
<comment type="caution">
    <text evidence="2">The sequence shown here is derived from an EMBL/GenBank/DDBJ whole genome shotgun (WGS) entry which is preliminary data.</text>
</comment>
<evidence type="ECO:0000313" key="2">
    <source>
        <dbReference type="EMBL" id="GFY09800.1"/>
    </source>
</evidence>